<gene>
    <name evidence="2" type="ORF">G2816_24185</name>
</gene>
<reference evidence="2" key="2">
    <citation type="submission" date="2019-01" db="EMBL/GenBank/DDBJ databases">
        <authorList>
            <consortium name="NCBI Pathogen Detection Project"/>
        </authorList>
    </citation>
    <scope>NUCLEOTIDE SEQUENCE</scope>
    <source>
        <strain evidence="2">P125109</strain>
    </source>
</reference>
<accession>A0A725GDR3</accession>
<name>A0A725GDR3_SALEP</name>
<reference evidence="2" key="1">
    <citation type="journal article" date="2018" name="Genome Biol.">
        <title>SKESA: strategic k-mer extension for scrupulous assemblies.</title>
        <authorList>
            <person name="Souvorov A."/>
            <person name="Agarwala R."/>
            <person name="Lipman D.J."/>
        </authorList>
    </citation>
    <scope>NUCLEOTIDE SEQUENCE</scope>
    <source>
        <strain evidence="2">P125109</strain>
    </source>
</reference>
<feature type="region of interest" description="Disordered" evidence="1">
    <location>
        <begin position="113"/>
        <end position="132"/>
    </location>
</feature>
<protein>
    <submittedName>
        <fullName evidence="2">Uncharacterized protein</fullName>
    </submittedName>
</protein>
<sequence>LAPVAAAAAVAAGLANVGKIRSAREQGGNLAAGQMSTIAERGKPEVIMPASASRVRTAEQMRQIMGESGAKSGGDNVTIVNNTTGRIDSAATERDDEGRLRIIISETVSSALQDSNSAISKSRRATRGQPGY</sequence>
<comment type="caution">
    <text evidence="2">The sequence shown here is derived from an EMBL/GenBank/DDBJ whole genome shotgun (WGS) entry which is preliminary data.</text>
</comment>
<evidence type="ECO:0000256" key="1">
    <source>
        <dbReference type="SAM" id="MobiDB-lite"/>
    </source>
</evidence>
<organism evidence="2">
    <name type="scientific">Salmonella enteritidis PT4 (strain P125109)</name>
    <dbReference type="NCBI Taxonomy" id="550537"/>
    <lineage>
        <taxon>Bacteria</taxon>
        <taxon>Pseudomonadati</taxon>
        <taxon>Pseudomonadota</taxon>
        <taxon>Gammaproteobacteria</taxon>
        <taxon>Enterobacterales</taxon>
        <taxon>Enterobacteriaceae</taxon>
        <taxon>Salmonella</taxon>
    </lineage>
</organism>
<proteinExistence type="predicted"/>
<dbReference type="EMBL" id="DAAQTA010000101">
    <property type="protein sequence ID" value="HAE0746703.1"/>
    <property type="molecule type" value="Genomic_DNA"/>
</dbReference>
<evidence type="ECO:0000313" key="2">
    <source>
        <dbReference type="EMBL" id="HAE0746703.1"/>
    </source>
</evidence>
<feature type="non-terminal residue" evidence="2">
    <location>
        <position position="1"/>
    </location>
</feature>
<dbReference type="AlphaFoldDB" id="A0A725GDR3"/>